<protein>
    <submittedName>
        <fullName evidence="2">Uncharacterized protein</fullName>
    </submittedName>
</protein>
<dbReference type="EMBL" id="VSSQ01000046">
    <property type="protein sequence ID" value="MPL69304.1"/>
    <property type="molecule type" value="Genomic_DNA"/>
</dbReference>
<evidence type="ECO:0000313" key="2">
    <source>
        <dbReference type="EMBL" id="MPL69304.1"/>
    </source>
</evidence>
<evidence type="ECO:0000256" key="1">
    <source>
        <dbReference type="SAM" id="Phobius"/>
    </source>
</evidence>
<feature type="transmembrane region" description="Helical" evidence="1">
    <location>
        <begin position="127"/>
        <end position="147"/>
    </location>
</feature>
<feature type="transmembrane region" description="Helical" evidence="1">
    <location>
        <begin position="61"/>
        <end position="86"/>
    </location>
</feature>
<feature type="transmembrane region" description="Helical" evidence="1">
    <location>
        <begin position="35"/>
        <end position="55"/>
    </location>
</feature>
<name>A0A644TQS6_9ZZZZ</name>
<gene>
    <name evidence="2" type="ORF">SDC9_15041</name>
</gene>
<keyword evidence="1" id="KW-0812">Transmembrane</keyword>
<dbReference type="AlphaFoldDB" id="A0A644TQS6"/>
<feature type="transmembrane region" description="Helical" evidence="1">
    <location>
        <begin position="6"/>
        <end position="23"/>
    </location>
</feature>
<proteinExistence type="predicted"/>
<organism evidence="2">
    <name type="scientific">bioreactor metagenome</name>
    <dbReference type="NCBI Taxonomy" id="1076179"/>
    <lineage>
        <taxon>unclassified sequences</taxon>
        <taxon>metagenomes</taxon>
        <taxon>ecological metagenomes</taxon>
    </lineage>
</organism>
<comment type="caution">
    <text evidence="2">The sequence shown here is derived from an EMBL/GenBank/DDBJ whole genome shotgun (WGS) entry which is preliminary data.</text>
</comment>
<feature type="transmembrane region" description="Helical" evidence="1">
    <location>
        <begin position="98"/>
        <end position="115"/>
    </location>
</feature>
<keyword evidence="1" id="KW-0472">Membrane</keyword>
<accession>A0A644TQS6</accession>
<sequence length="157" mass="19093">MIIEKAILLVSWIVASTCIWFFVPRDKIRNFIVAFLFKQSITWISGLLVVEMGLIQYPVRIFQIATTASFTFEFYVYPVICAFFNIYYPEDSTNTYKFFYYAIICSIITVLEVILEQHTQLIRYIHWEWYWTWITLFLTFYLSRVYYRWHFKVNKAA</sequence>
<reference evidence="2" key="1">
    <citation type="submission" date="2019-08" db="EMBL/GenBank/DDBJ databases">
        <authorList>
            <person name="Kucharzyk K."/>
            <person name="Murdoch R.W."/>
            <person name="Higgins S."/>
            <person name="Loffler F."/>
        </authorList>
    </citation>
    <scope>NUCLEOTIDE SEQUENCE</scope>
</reference>
<dbReference type="NCBIfam" id="NF041644">
    <property type="entry name" value="CBO0543_fam"/>
    <property type="match status" value="1"/>
</dbReference>
<keyword evidence="1" id="KW-1133">Transmembrane helix</keyword>
<dbReference type="InterPro" id="IPR048147">
    <property type="entry name" value="CBO0543-like"/>
</dbReference>